<dbReference type="EMBL" id="JACJKJ010000002">
    <property type="protein sequence ID" value="MBM6805474.1"/>
    <property type="molecule type" value="Genomic_DNA"/>
</dbReference>
<dbReference type="RefSeq" id="WP_204499205.1">
    <property type="nucleotide sequence ID" value="NZ_JACJKJ010000002.1"/>
</dbReference>
<dbReference type="PROSITE" id="PS51257">
    <property type="entry name" value="PROKAR_LIPOPROTEIN"/>
    <property type="match status" value="1"/>
</dbReference>
<evidence type="ECO:0000313" key="2">
    <source>
        <dbReference type="EMBL" id="MBM6805474.1"/>
    </source>
</evidence>
<feature type="chain" id="PRO_5045092916" description="DUF4493 domain-containing protein" evidence="1">
    <location>
        <begin position="22"/>
        <end position="499"/>
    </location>
</feature>
<keyword evidence="1" id="KW-0732">Signal</keyword>
<organism evidence="2 3">
    <name type="scientific">Bacteroides caecicola</name>
    <dbReference type="NCBI Taxonomy" id="1462569"/>
    <lineage>
        <taxon>Bacteria</taxon>
        <taxon>Pseudomonadati</taxon>
        <taxon>Bacteroidota</taxon>
        <taxon>Bacteroidia</taxon>
        <taxon>Bacteroidales</taxon>
        <taxon>Bacteroidaceae</taxon>
        <taxon>Bacteroides</taxon>
    </lineage>
</organism>
<proteinExistence type="predicted"/>
<dbReference type="Proteomes" id="UP000782117">
    <property type="component" value="Unassembled WGS sequence"/>
</dbReference>
<evidence type="ECO:0000313" key="3">
    <source>
        <dbReference type="Proteomes" id="UP000782117"/>
    </source>
</evidence>
<keyword evidence="3" id="KW-1185">Reference proteome</keyword>
<accession>A0ABS2F6N3</accession>
<name>A0ABS2F6N3_9BACE</name>
<feature type="signal peptide" evidence="1">
    <location>
        <begin position="1"/>
        <end position="21"/>
    </location>
</feature>
<sequence length="499" mass="55707">MKRIIHLLGSFCVLLAVVACSDDIAEEVYRQEKPQAEDKTSSLTIHLENAEEQEDLILAALSESPFNEQGVSKEIGEADFLLSQPVKGSQVVFDDLMDFYKKTLYFNVYQKTEAGYKPKTHLGNQLQYEVVTGNIEKTIDLAAPPQEVIRKTSIAVTVAPEYSGKDLYLVKESSRSHFETSLKGGQKPQEDLYVAAAMAENNAASFVIDSPKSTETYWIYLSQPEEGLHFLKKSKEIGYDTEENVSLTFDKEVKKQIKVTAIYLMGEEGSQTEEPFNEKEIYLINKTDWETVKQHVENTHGNPEKGTYVEKKNTSKDGVVTFELFCTEAQQEYVIYAPKWNTEYYDNYKIAENVTVTPESDIVTVEMKYPFIPPTSEGSGGINKTVTFTVSVASLPAGFMATGTKAHIVKDASKIKEAATAAMNNQPFEGLTSSNEMLSGPGSITFDAEINTGQRFAVFILGLYYWSGSYIAKEIDASAISGNTYTIELNENDEPQYLF</sequence>
<reference evidence="2 3" key="1">
    <citation type="journal article" date="2021" name="Sci. Rep.">
        <title>The distribution of antibiotic resistance genes in chicken gut microbiota commensals.</title>
        <authorList>
            <person name="Juricova H."/>
            <person name="Matiasovicova J."/>
            <person name="Kubasova T."/>
            <person name="Cejkova D."/>
            <person name="Rychlik I."/>
        </authorList>
    </citation>
    <scope>NUCLEOTIDE SEQUENCE [LARGE SCALE GENOMIC DNA]</scope>
    <source>
        <strain evidence="2 3">An768</strain>
    </source>
</reference>
<comment type="caution">
    <text evidence="2">The sequence shown here is derived from an EMBL/GenBank/DDBJ whole genome shotgun (WGS) entry which is preliminary data.</text>
</comment>
<evidence type="ECO:0008006" key="4">
    <source>
        <dbReference type="Google" id="ProtNLM"/>
    </source>
</evidence>
<evidence type="ECO:0000256" key="1">
    <source>
        <dbReference type="SAM" id="SignalP"/>
    </source>
</evidence>
<protein>
    <recommendedName>
        <fullName evidence="4">DUF4493 domain-containing protein</fullName>
    </recommendedName>
</protein>
<gene>
    <name evidence="2" type="ORF">H6A24_03025</name>
</gene>